<dbReference type="PRINTS" id="PR00344">
    <property type="entry name" value="BCTRLSENSOR"/>
</dbReference>
<evidence type="ECO:0000256" key="3">
    <source>
        <dbReference type="ARBA" id="ARBA00022553"/>
    </source>
</evidence>
<dbReference type="SUPFAM" id="SSF52172">
    <property type="entry name" value="CheY-like"/>
    <property type="match status" value="1"/>
</dbReference>
<dbReference type="CDD" id="cd00082">
    <property type="entry name" value="HisKA"/>
    <property type="match status" value="1"/>
</dbReference>
<dbReference type="Gene3D" id="3.30.565.10">
    <property type="entry name" value="Histidine kinase-like ATPase, C-terminal domain"/>
    <property type="match status" value="1"/>
</dbReference>
<dbReference type="InterPro" id="IPR005467">
    <property type="entry name" value="His_kinase_dom"/>
</dbReference>
<evidence type="ECO:0000313" key="11">
    <source>
        <dbReference type="Proteomes" id="UP001595904"/>
    </source>
</evidence>
<dbReference type="PANTHER" id="PTHR42878">
    <property type="entry name" value="TWO-COMPONENT HISTIDINE KINASE"/>
    <property type="match status" value="1"/>
</dbReference>
<dbReference type="SUPFAM" id="SSF55781">
    <property type="entry name" value="GAF domain-like"/>
    <property type="match status" value="1"/>
</dbReference>
<evidence type="ECO:0000256" key="4">
    <source>
        <dbReference type="ARBA" id="ARBA00022679"/>
    </source>
</evidence>
<evidence type="ECO:0000256" key="6">
    <source>
        <dbReference type="PROSITE-ProRule" id="PRU00169"/>
    </source>
</evidence>
<dbReference type="Gene3D" id="3.40.50.2300">
    <property type="match status" value="1"/>
</dbReference>
<evidence type="ECO:0000256" key="2">
    <source>
        <dbReference type="ARBA" id="ARBA00012438"/>
    </source>
</evidence>
<dbReference type="SUPFAM" id="SSF47384">
    <property type="entry name" value="Homodimeric domain of signal transducing histidine kinase"/>
    <property type="match status" value="1"/>
</dbReference>
<dbReference type="InterPro" id="IPR011006">
    <property type="entry name" value="CheY-like_superfamily"/>
</dbReference>
<feature type="domain" description="Response regulatory" evidence="9">
    <location>
        <begin position="6"/>
        <end position="123"/>
    </location>
</feature>
<dbReference type="EMBL" id="JBHSDU010000002">
    <property type="protein sequence ID" value="MFC4308295.1"/>
    <property type="molecule type" value="Genomic_DNA"/>
</dbReference>
<evidence type="ECO:0000256" key="1">
    <source>
        <dbReference type="ARBA" id="ARBA00000085"/>
    </source>
</evidence>
<evidence type="ECO:0000313" key="10">
    <source>
        <dbReference type="EMBL" id="MFC4308295.1"/>
    </source>
</evidence>
<dbReference type="SUPFAM" id="SSF55874">
    <property type="entry name" value="ATPase domain of HSP90 chaperone/DNA topoisomerase II/histidine kinase"/>
    <property type="match status" value="1"/>
</dbReference>
<keyword evidence="7" id="KW-0175">Coiled coil</keyword>
<keyword evidence="5" id="KW-0418">Kinase</keyword>
<dbReference type="InterPro" id="IPR003594">
    <property type="entry name" value="HATPase_dom"/>
</dbReference>
<name>A0ABV8SMR0_9GAMM</name>
<dbReference type="SMART" id="SM00388">
    <property type="entry name" value="HisKA"/>
    <property type="match status" value="1"/>
</dbReference>
<dbReference type="InterPro" id="IPR036097">
    <property type="entry name" value="HisK_dim/P_sf"/>
</dbReference>
<evidence type="ECO:0000259" key="9">
    <source>
        <dbReference type="PROSITE" id="PS50110"/>
    </source>
</evidence>
<evidence type="ECO:0000256" key="7">
    <source>
        <dbReference type="SAM" id="Coils"/>
    </source>
</evidence>
<dbReference type="PROSITE" id="PS50109">
    <property type="entry name" value="HIS_KIN"/>
    <property type="match status" value="1"/>
</dbReference>
<evidence type="ECO:0000256" key="5">
    <source>
        <dbReference type="ARBA" id="ARBA00022777"/>
    </source>
</evidence>
<dbReference type="InterPro" id="IPR029016">
    <property type="entry name" value="GAF-like_dom_sf"/>
</dbReference>
<dbReference type="PANTHER" id="PTHR42878:SF15">
    <property type="entry name" value="BACTERIOPHYTOCHROME"/>
    <property type="match status" value="1"/>
</dbReference>
<keyword evidence="10" id="KW-0067">ATP-binding</keyword>
<dbReference type="Pfam" id="PF00072">
    <property type="entry name" value="Response_reg"/>
    <property type="match status" value="1"/>
</dbReference>
<dbReference type="EC" id="2.7.13.3" evidence="2"/>
<dbReference type="InterPro" id="IPR004358">
    <property type="entry name" value="Sig_transdc_His_kin-like_C"/>
</dbReference>
<gene>
    <name evidence="10" type="ORF">ACFPN2_04300</name>
</gene>
<dbReference type="SMART" id="SM00387">
    <property type="entry name" value="HATPase_c"/>
    <property type="match status" value="1"/>
</dbReference>
<dbReference type="Gene3D" id="3.30.450.40">
    <property type="match status" value="1"/>
</dbReference>
<dbReference type="SMART" id="SM00448">
    <property type="entry name" value="REC"/>
    <property type="match status" value="1"/>
</dbReference>
<dbReference type="Proteomes" id="UP001595904">
    <property type="component" value="Unassembled WGS sequence"/>
</dbReference>
<dbReference type="InterPro" id="IPR001789">
    <property type="entry name" value="Sig_transdc_resp-reg_receiver"/>
</dbReference>
<reference evidence="11" key="1">
    <citation type="journal article" date="2019" name="Int. J. Syst. Evol. Microbiol.">
        <title>The Global Catalogue of Microorganisms (GCM) 10K type strain sequencing project: providing services to taxonomists for standard genome sequencing and annotation.</title>
        <authorList>
            <consortium name="The Broad Institute Genomics Platform"/>
            <consortium name="The Broad Institute Genome Sequencing Center for Infectious Disease"/>
            <person name="Wu L."/>
            <person name="Ma J."/>
        </authorList>
    </citation>
    <scope>NUCLEOTIDE SEQUENCE [LARGE SCALE GENOMIC DNA]</scope>
    <source>
        <strain evidence="11">CGMCC 1.10759</strain>
    </source>
</reference>
<dbReference type="InterPro" id="IPR003018">
    <property type="entry name" value="GAF"/>
</dbReference>
<sequence length="576" mass="63308">MAKGGKILVAEDDAEARELLMLSLADGDYDLLQAADGIEALHLLRTEHPDLLITDIVMPRMDGYELVRKLRQDESMSGTPVIFCSASYHEREVREMARSLGVRSTLSKPYDLEIVRETVNAALATKPAGGTQQPPALSVNGGAQERLSALVTFSRRVFGQTDPAVILESTCDAARDILLAQVAQLVIVGDNGSRQVTTSSGLAGEEMERLLASHMYRDLVQSLESGGSALYPMSPDESLPADAVSQRGEFVSMLGVPIASVTKSYGYLCVLNRIGLPGFTEEDLAVARAIAAQVAVAYENALQHQALQDEIDRRAEMESEIRRLNQDLEKRVAERTAELEIANRELEAFSYSVAHDLRAPLRLIHAHVQMLREHKGPPGAREPTIHMEQIQRGAKEMSALIDGLLALSRVSHVEMRREPCKLDSLAKHAVDRASQDAQGRDIEWRLNPLPAVSCDPELMQQVFANLIGNSVKYSRPRAKTVIEIGTGVVSEGDNGTTATPGERYIYVRDNGVGFDMRYARKLFGVFQRLHRQDEFEGTGIGLATVSRIVERHGGTIWAEASPGRGAEFRFTLRGMD</sequence>
<dbReference type="Gene3D" id="1.10.287.130">
    <property type="match status" value="1"/>
</dbReference>
<comment type="catalytic activity">
    <reaction evidence="1">
        <text>ATP + protein L-histidine = ADP + protein N-phospho-L-histidine.</text>
        <dbReference type="EC" id="2.7.13.3"/>
    </reaction>
</comment>
<dbReference type="SMART" id="SM00065">
    <property type="entry name" value="GAF"/>
    <property type="match status" value="1"/>
</dbReference>
<dbReference type="CDD" id="cd00156">
    <property type="entry name" value="REC"/>
    <property type="match status" value="1"/>
</dbReference>
<accession>A0ABV8SMR0</accession>
<dbReference type="PROSITE" id="PS50110">
    <property type="entry name" value="RESPONSE_REGULATORY"/>
    <property type="match status" value="1"/>
</dbReference>
<keyword evidence="4" id="KW-0808">Transferase</keyword>
<dbReference type="InterPro" id="IPR050351">
    <property type="entry name" value="BphY/WalK/GraS-like"/>
</dbReference>
<feature type="modified residue" description="4-aspartylphosphate" evidence="6">
    <location>
        <position position="55"/>
    </location>
</feature>
<protein>
    <recommendedName>
        <fullName evidence="2">histidine kinase</fullName>
        <ecNumber evidence="2">2.7.13.3</ecNumber>
    </recommendedName>
</protein>
<dbReference type="Pfam" id="PF02518">
    <property type="entry name" value="HATPase_c"/>
    <property type="match status" value="1"/>
</dbReference>
<comment type="caution">
    <text evidence="10">The sequence shown here is derived from an EMBL/GenBank/DDBJ whole genome shotgun (WGS) entry which is preliminary data.</text>
</comment>
<feature type="domain" description="Histidine kinase" evidence="8">
    <location>
        <begin position="352"/>
        <end position="576"/>
    </location>
</feature>
<dbReference type="RefSeq" id="WP_380595377.1">
    <property type="nucleotide sequence ID" value="NZ_JBHSDU010000002.1"/>
</dbReference>
<organism evidence="10 11">
    <name type="scientific">Steroidobacter flavus</name>
    <dbReference type="NCBI Taxonomy" id="1842136"/>
    <lineage>
        <taxon>Bacteria</taxon>
        <taxon>Pseudomonadati</taxon>
        <taxon>Pseudomonadota</taxon>
        <taxon>Gammaproteobacteria</taxon>
        <taxon>Steroidobacterales</taxon>
        <taxon>Steroidobacteraceae</taxon>
        <taxon>Steroidobacter</taxon>
    </lineage>
</organism>
<keyword evidence="10" id="KW-0547">Nucleotide-binding</keyword>
<evidence type="ECO:0000259" key="8">
    <source>
        <dbReference type="PROSITE" id="PS50109"/>
    </source>
</evidence>
<dbReference type="InterPro" id="IPR036890">
    <property type="entry name" value="HATPase_C_sf"/>
</dbReference>
<dbReference type="InterPro" id="IPR003661">
    <property type="entry name" value="HisK_dim/P_dom"/>
</dbReference>
<keyword evidence="3 6" id="KW-0597">Phosphoprotein</keyword>
<proteinExistence type="predicted"/>
<keyword evidence="11" id="KW-1185">Reference proteome</keyword>
<dbReference type="GO" id="GO:0005524">
    <property type="term" value="F:ATP binding"/>
    <property type="evidence" value="ECO:0007669"/>
    <property type="project" value="UniProtKB-KW"/>
</dbReference>
<dbReference type="Pfam" id="PF00512">
    <property type="entry name" value="HisKA"/>
    <property type="match status" value="1"/>
</dbReference>
<feature type="coiled-coil region" evidence="7">
    <location>
        <begin position="307"/>
        <end position="345"/>
    </location>
</feature>
<dbReference type="Pfam" id="PF13185">
    <property type="entry name" value="GAF_2"/>
    <property type="match status" value="1"/>
</dbReference>